<reference evidence="3" key="1">
    <citation type="submission" date="2017-02" db="EMBL/GenBank/DDBJ databases">
        <authorList>
            <person name="Varghese N."/>
            <person name="Submissions S."/>
        </authorList>
    </citation>
    <scope>NUCLEOTIDE SEQUENCE [LARGE SCALE GENOMIC DNA]</scope>
    <source>
        <strain evidence="3">DSM 23966</strain>
    </source>
</reference>
<evidence type="ECO:0000313" key="3">
    <source>
        <dbReference type="Proteomes" id="UP000190042"/>
    </source>
</evidence>
<accession>A0A1T4YGA9</accession>
<protein>
    <recommendedName>
        <fullName evidence="4">Short-chain dehydrogenase</fullName>
    </recommendedName>
</protein>
<keyword evidence="1" id="KW-1133">Transmembrane helix</keyword>
<dbReference type="AlphaFoldDB" id="A0A1T4YGA9"/>
<keyword evidence="1" id="KW-0472">Membrane</keyword>
<organism evidence="2 3">
    <name type="scientific">Sporosarcina newyorkensis</name>
    <dbReference type="NCBI Taxonomy" id="759851"/>
    <lineage>
        <taxon>Bacteria</taxon>
        <taxon>Bacillati</taxon>
        <taxon>Bacillota</taxon>
        <taxon>Bacilli</taxon>
        <taxon>Bacillales</taxon>
        <taxon>Caryophanaceae</taxon>
        <taxon>Sporosarcina</taxon>
    </lineage>
</organism>
<dbReference type="EMBL" id="FUYJ01000004">
    <property type="protein sequence ID" value="SKB00700.1"/>
    <property type="molecule type" value="Genomic_DNA"/>
</dbReference>
<keyword evidence="1" id="KW-0812">Transmembrane</keyword>
<evidence type="ECO:0000256" key="1">
    <source>
        <dbReference type="SAM" id="Phobius"/>
    </source>
</evidence>
<gene>
    <name evidence="2" type="ORF">SAMN04244570_2559</name>
</gene>
<feature type="transmembrane region" description="Helical" evidence="1">
    <location>
        <begin position="6"/>
        <end position="24"/>
    </location>
</feature>
<feature type="transmembrane region" description="Helical" evidence="1">
    <location>
        <begin position="53"/>
        <end position="73"/>
    </location>
</feature>
<name>A0A1T4YGA9_9BACL</name>
<dbReference type="Proteomes" id="UP000190042">
    <property type="component" value="Unassembled WGS sequence"/>
</dbReference>
<evidence type="ECO:0000313" key="2">
    <source>
        <dbReference type="EMBL" id="SKB00700.1"/>
    </source>
</evidence>
<sequence length="75" mass="8924">MWDIWLWPMIFVSAIMLWICLAAVRKSSRSLQLNEKDQIPETVAEHPYTINPILWIILIATFFALFVIFYYWASS</sequence>
<proteinExistence type="predicted"/>
<dbReference type="RefSeq" id="WP_009765674.1">
    <property type="nucleotide sequence ID" value="NZ_FUYJ01000004.1"/>
</dbReference>
<evidence type="ECO:0008006" key="4">
    <source>
        <dbReference type="Google" id="ProtNLM"/>
    </source>
</evidence>
<keyword evidence="3" id="KW-1185">Reference proteome</keyword>